<reference evidence="1 2" key="1">
    <citation type="submission" date="2018-10" db="EMBL/GenBank/DDBJ databases">
        <authorList>
            <person name="Jung H.S."/>
            <person name="Jeon C.O."/>
        </authorList>
    </citation>
    <scope>NUCLEOTIDE SEQUENCE [LARGE SCALE GENOMIC DNA]</scope>
    <source>
        <strain evidence="1 2">MA-7-27</strain>
    </source>
</reference>
<dbReference type="GO" id="GO:0016301">
    <property type="term" value="F:kinase activity"/>
    <property type="evidence" value="ECO:0007669"/>
    <property type="project" value="UniProtKB-KW"/>
</dbReference>
<evidence type="ECO:0000313" key="1">
    <source>
        <dbReference type="EMBL" id="RMA41917.1"/>
    </source>
</evidence>
<gene>
    <name evidence="1" type="ORF">D9R08_10550</name>
</gene>
<keyword evidence="2" id="KW-1185">Reference proteome</keyword>
<dbReference type="InterPro" id="IPR027417">
    <property type="entry name" value="P-loop_NTPase"/>
</dbReference>
<accession>A0A3L9Y4B1</accession>
<evidence type="ECO:0000313" key="2">
    <source>
        <dbReference type="Proteomes" id="UP000281343"/>
    </source>
</evidence>
<sequence length="201" mass="23026">MLLFWKQKLVLFAVPKTGTTALEAALLPHASAAILDPPGMKHVSVSRYRNMLAGFFEQRGRHEMETMAVMREPISWLDSWYRYRRRPQLAGKDNSTEGVDFDGFITAWLTDNPPAFANIGSQARFLRDGDAACGVTHLFRYDRLEEAVDFLETRLGADLALPRRNVSPEMAVDLSPKLEKRLRSERSAEFDLWAWLTERRP</sequence>
<organism evidence="1 2">
    <name type="scientific">Rhodophyticola porphyridii</name>
    <dbReference type="NCBI Taxonomy" id="1852017"/>
    <lineage>
        <taxon>Bacteria</taxon>
        <taxon>Pseudomonadati</taxon>
        <taxon>Pseudomonadota</taxon>
        <taxon>Alphaproteobacteria</taxon>
        <taxon>Rhodobacterales</taxon>
        <taxon>Roseobacteraceae</taxon>
        <taxon>Rhodophyticola</taxon>
    </lineage>
</organism>
<protein>
    <submittedName>
        <fullName evidence="1">Gamma-glutamyl kinase</fullName>
    </submittedName>
</protein>
<dbReference type="SUPFAM" id="SSF52540">
    <property type="entry name" value="P-loop containing nucleoside triphosphate hydrolases"/>
    <property type="match status" value="1"/>
</dbReference>
<proteinExistence type="predicted"/>
<dbReference type="OrthoDB" id="7687351at2"/>
<dbReference type="Proteomes" id="UP000281343">
    <property type="component" value="Unassembled WGS sequence"/>
</dbReference>
<comment type="caution">
    <text evidence="1">The sequence shown here is derived from an EMBL/GenBank/DDBJ whole genome shotgun (WGS) entry which is preliminary data.</text>
</comment>
<keyword evidence="1" id="KW-0418">Kinase</keyword>
<keyword evidence="1" id="KW-0808">Transferase</keyword>
<name>A0A3L9Y4B1_9RHOB</name>
<dbReference type="EMBL" id="RCNT01000005">
    <property type="protein sequence ID" value="RMA41917.1"/>
    <property type="molecule type" value="Genomic_DNA"/>
</dbReference>
<dbReference type="AlphaFoldDB" id="A0A3L9Y4B1"/>
<dbReference type="RefSeq" id="WP_121898023.1">
    <property type="nucleotide sequence ID" value="NZ_RCNT01000005.1"/>
</dbReference>